<reference evidence="1" key="2">
    <citation type="submission" date="2020-11" db="EMBL/GenBank/DDBJ databases">
        <authorList>
            <person name="McCartney M.A."/>
            <person name="Auch B."/>
            <person name="Kono T."/>
            <person name="Mallez S."/>
            <person name="Becker A."/>
            <person name="Gohl D.M."/>
            <person name="Silverstein K.A.T."/>
            <person name="Koren S."/>
            <person name="Bechman K.B."/>
            <person name="Herman A."/>
            <person name="Abrahante J.E."/>
            <person name="Garbe J."/>
        </authorList>
    </citation>
    <scope>NUCLEOTIDE SEQUENCE</scope>
    <source>
        <strain evidence="1">Duluth1</strain>
        <tissue evidence="1">Whole animal</tissue>
    </source>
</reference>
<sequence length="90" mass="10177">MNSQSTLQIGKEVLPVSPQLLFQRFLVAASVKTENRCTVFTHELCPVPASLFDDTGCKRAAQYGHKVIVIQVLRRTDTWHTCRMAAHCYI</sequence>
<gene>
    <name evidence="1" type="ORF">DPMN_039671</name>
</gene>
<evidence type="ECO:0000313" key="1">
    <source>
        <dbReference type="EMBL" id="KAH3733246.1"/>
    </source>
</evidence>
<dbReference type="EMBL" id="JAIWYP010000011">
    <property type="protein sequence ID" value="KAH3733246.1"/>
    <property type="molecule type" value="Genomic_DNA"/>
</dbReference>
<dbReference type="AlphaFoldDB" id="A0A9D4CTN2"/>
<comment type="caution">
    <text evidence="1">The sequence shown here is derived from an EMBL/GenBank/DDBJ whole genome shotgun (WGS) entry which is preliminary data.</text>
</comment>
<accession>A0A9D4CTN2</accession>
<evidence type="ECO:0000313" key="2">
    <source>
        <dbReference type="Proteomes" id="UP000828390"/>
    </source>
</evidence>
<organism evidence="1 2">
    <name type="scientific">Dreissena polymorpha</name>
    <name type="common">Zebra mussel</name>
    <name type="synonym">Mytilus polymorpha</name>
    <dbReference type="NCBI Taxonomy" id="45954"/>
    <lineage>
        <taxon>Eukaryota</taxon>
        <taxon>Metazoa</taxon>
        <taxon>Spiralia</taxon>
        <taxon>Lophotrochozoa</taxon>
        <taxon>Mollusca</taxon>
        <taxon>Bivalvia</taxon>
        <taxon>Autobranchia</taxon>
        <taxon>Heteroconchia</taxon>
        <taxon>Euheterodonta</taxon>
        <taxon>Imparidentia</taxon>
        <taxon>Neoheterodontei</taxon>
        <taxon>Myida</taxon>
        <taxon>Dreissenoidea</taxon>
        <taxon>Dreissenidae</taxon>
        <taxon>Dreissena</taxon>
    </lineage>
</organism>
<dbReference type="Proteomes" id="UP000828390">
    <property type="component" value="Unassembled WGS sequence"/>
</dbReference>
<protein>
    <submittedName>
        <fullName evidence="1">Uncharacterized protein</fullName>
    </submittedName>
</protein>
<reference evidence="1" key="1">
    <citation type="journal article" date="2019" name="bioRxiv">
        <title>The Genome of the Zebra Mussel, Dreissena polymorpha: A Resource for Invasive Species Research.</title>
        <authorList>
            <person name="McCartney M.A."/>
            <person name="Auch B."/>
            <person name="Kono T."/>
            <person name="Mallez S."/>
            <person name="Zhang Y."/>
            <person name="Obille A."/>
            <person name="Becker A."/>
            <person name="Abrahante J.E."/>
            <person name="Garbe J."/>
            <person name="Badalamenti J.P."/>
            <person name="Herman A."/>
            <person name="Mangelson H."/>
            <person name="Liachko I."/>
            <person name="Sullivan S."/>
            <person name="Sone E.D."/>
            <person name="Koren S."/>
            <person name="Silverstein K.A.T."/>
            <person name="Beckman K.B."/>
            <person name="Gohl D.M."/>
        </authorList>
    </citation>
    <scope>NUCLEOTIDE SEQUENCE</scope>
    <source>
        <strain evidence="1">Duluth1</strain>
        <tissue evidence="1">Whole animal</tissue>
    </source>
</reference>
<name>A0A9D4CTN2_DREPO</name>
<proteinExistence type="predicted"/>
<keyword evidence="2" id="KW-1185">Reference proteome</keyword>